<gene>
    <name evidence="3" type="ORF">SCL_1822</name>
</gene>
<dbReference type="InterPro" id="IPR016181">
    <property type="entry name" value="Acyl_CoA_acyltransferase"/>
</dbReference>
<dbReference type="Proteomes" id="UP000243180">
    <property type="component" value="Chromosome"/>
</dbReference>
<evidence type="ECO:0000259" key="2">
    <source>
        <dbReference type="Pfam" id="PF13480"/>
    </source>
</evidence>
<protein>
    <recommendedName>
        <fullName evidence="2">BioF2-like acetyltransferase domain-containing protein</fullName>
    </recommendedName>
</protein>
<dbReference type="KEGG" id="slim:SCL_1822"/>
<name>A0A1B4XH29_9GAMM</name>
<evidence type="ECO:0000256" key="1">
    <source>
        <dbReference type="SAM" id="MobiDB-lite"/>
    </source>
</evidence>
<dbReference type="Gene3D" id="3.40.630.30">
    <property type="match status" value="1"/>
</dbReference>
<feature type="region of interest" description="Disordered" evidence="1">
    <location>
        <begin position="378"/>
        <end position="399"/>
    </location>
</feature>
<sequence length="452" mass="51686">MIEVRCFHAFEEAEALRNEVNALNLVSARPDPFSTFEFFENFLRHDEYFPGGRGVRLWFLAAFLDGRLAGYLALKQVTRKILGLRTSQIGFLVTHDTDRPHVVARPEHLIRVSEAFYAYLLGRKQEWSVLEFQQQDDTSTLFPPPATVSLEGYLVRPWPSLENGTIQVRWGTLHEYFKALAKNSRHNVKRQVHHLLAAGNVELLASSDPAITPALFELYRGIERRSWKSKANAIIGRHPERVEYVKGLLDARQPMRISIEILLFDGHPIAGFIRGAFMQGLYALQMVYDDRLRHLAPGSALQLMAMRQAIDGRHTFLNLLSGFGYFKVRWLAEITETRIAQIYRVGSLPFWHRKLGDWKRRVFVAKSKEAPMSFNPVRRDVNRQENGPAEPGKLPDFQTSPEERASIAALITEVRKGRGEFLSATELAAVMPFETQRVAGVPLRQRHALYAE</sequence>
<dbReference type="SUPFAM" id="SSF55729">
    <property type="entry name" value="Acyl-CoA N-acyltransferases (Nat)"/>
    <property type="match status" value="1"/>
</dbReference>
<evidence type="ECO:0000313" key="4">
    <source>
        <dbReference type="Proteomes" id="UP000243180"/>
    </source>
</evidence>
<dbReference type="InterPro" id="IPR038740">
    <property type="entry name" value="BioF2-like_GNAT_dom"/>
</dbReference>
<proteinExistence type="predicted"/>
<dbReference type="RefSeq" id="WP_172426001.1">
    <property type="nucleotide sequence ID" value="NZ_AP014879.1"/>
</dbReference>
<reference evidence="3 4" key="1">
    <citation type="submission" date="2015-05" db="EMBL/GenBank/DDBJ databases">
        <title>Complete genome sequence of a sulfur-oxidizing gammaproteobacterium strain HA5.</title>
        <authorList>
            <person name="Miura A."/>
            <person name="Kojima H."/>
            <person name="Fukui M."/>
        </authorList>
    </citation>
    <scope>NUCLEOTIDE SEQUENCE [LARGE SCALE GENOMIC DNA]</scope>
    <source>
        <strain evidence="3 4">HA5</strain>
    </source>
</reference>
<accession>A0A1B4XH29</accession>
<evidence type="ECO:0000313" key="3">
    <source>
        <dbReference type="EMBL" id="BAV34120.1"/>
    </source>
</evidence>
<dbReference type="InParanoid" id="A0A1B4XH29"/>
<dbReference type="EMBL" id="AP014879">
    <property type="protein sequence ID" value="BAV34120.1"/>
    <property type="molecule type" value="Genomic_DNA"/>
</dbReference>
<organism evidence="3 4">
    <name type="scientific">Sulfuricaulis limicola</name>
    <dbReference type="NCBI Taxonomy" id="1620215"/>
    <lineage>
        <taxon>Bacteria</taxon>
        <taxon>Pseudomonadati</taxon>
        <taxon>Pseudomonadota</taxon>
        <taxon>Gammaproteobacteria</taxon>
        <taxon>Acidiferrobacterales</taxon>
        <taxon>Acidiferrobacteraceae</taxon>
        <taxon>Sulfuricaulis</taxon>
    </lineage>
</organism>
<keyword evidence="4" id="KW-1185">Reference proteome</keyword>
<dbReference type="Pfam" id="PF13480">
    <property type="entry name" value="Acetyltransf_6"/>
    <property type="match status" value="1"/>
</dbReference>
<dbReference type="AlphaFoldDB" id="A0A1B4XH29"/>
<feature type="domain" description="BioF2-like acetyltransferase" evidence="2">
    <location>
        <begin position="183"/>
        <end position="322"/>
    </location>
</feature>